<accession>A0AAD5YWH8</accession>
<keyword evidence="1" id="KW-0677">Repeat</keyword>
<proteinExistence type="predicted"/>
<dbReference type="EMBL" id="JANIEX010000159">
    <property type="protein sequence ID" value="KAJ3572036.1"/>
    <property type="molecule type" value="Genomic_DNA"/>
</dbReference>
<organism evidence="3 4">
    <name type="scientific">Leucocoprinus birnbaumii</name>
    <dbReference type="NCBI Taxonomy" id="56174"/>
    <lineage>
        <taxon>Eukaryota</taxon>
        <taxon>Fungi</taxon>
        <taxon>Dikarya</taxon>
        <taxon>Basidiomycota</taxon>
        <taxon>Agaricomycotina</taxon>
        <taxon>Agaricomycetes</taxon>
        <taxon>Agaricomycetidae</taxon>
        <taxon>Agaricales</taxon>
        <taxon>Agaricineae</taxon>
        <taxon>Agaricaceae</taxon>
        <taxon>Leucocoprinus</taxon>
    </lineage>
</organism>
<dbReference type="InterPro" id="IPR027417">
    <property type="entry name" value="P-loop_NTPase"/>
</dbReference>
<dbReference type="PANTHER" id="PTHR10039">
    <property type="entry name" value="AMELOGENIN"/>
    <property type="match status" value="1"/>
</dbReference>
<gene>
    <name evidence="3" type="ORF">NP233_g3348</name>
</gene>
<feature type="domain" description="Nephrocystin 3-like N-terminal" evidence="2">
    <location>
        <begin position="97"/>
        <end position="258"/>
    </location>
</feature>
<name>A0AAD5YWH8_9AGAR</name>
<reference evidence="3" key="1">
    <citation type="submission" date="2022-07" db="EMBL/GenBank/DDBJ databases">
        <title>Genome Sequence of Leucocoprinus birnbaumii.</title>
        <authorList>
            <person name="Buettner E."/>
        </authorList>
    </citation>
    <scope>NUCLEOTIDE SEQUENCE</scope>
    <source>
        <strain evidence="3">VT141</strain>
    </source>
</reference>
<evidence type="ECO:0000313" key="4">
    <source>
        <dbReference type="Proteomes" id="UP001213000"/>
    </source>
</evidence>
<dbReference type="AlphaFoldDB" id="A0AAD5YWH8"/>
<comment type="caution">
    <text evidence="3">The sequence shown here is derived from an EMBL/GenBank/DDBJ whole genome shotgun (WGS) entry which is preliminary data.</text>
</comment>
<evidence type="ECO:0000259" key="2">
    <source>
        <dbReference type="Pfam" id="PF24883"/>
    </source>
</evidence>
<dbReference type="Gene3D" id="3.40.50.300">
    <property type="entry name" value="P-loop containing nucleotide triphosphate hydrolases"/>
    <property type="match status" value="1"/>
</dbReference>
<dbReference type="InterPro" id="IPR056884">
    <property type="entry name" value="NPHP3-like_N"/>
</dbReference>
<sequence>MLASSDRSPEMFRGAHNFTVQKVIGSDNSIHINVNEVRERPGELTGFAQRTLSKSIHSSGLDKLLTHSMRDAFHDSSGRWPLPRCHYDSRQELRTHITNWATGRSVEITEVLLWMYGPFGVGKTAIAQSCAEMLADEEALGGSLFFSRPNNRNNPNHVFPSLAYQFALNSPEFANQLEQIILKRPTLLTALRSVQFEELIVRPLREAVARDSNIEGWTIILDGLDELDGTDAQCDIINIIIASICDRLTPFRWFIASRPEPHIQRTMHAKNISPFISKINIPLSPENDHEILTFFTKELEKIGEQYNLLQSWFSEANLAALVKFSNGLWVCVDTVVRFIGSSKSLGPTEQLRLVLSVVEKSSSFSTNPLAAMDLFYDLIMQQIPVDVISTVRKILLLNATFRSALAETDHVCELANVLGLTRKGFYGACGFLQSVLYLPDGRRRAKNLVFYHASFMEYMSDSLRSTIFCIYGDCLEELQQELSDYLLYN</sequence>
<dbReference type="Pfam" id="PF24883">
    <property type="entry name" value="NPHP3_N"/>
    <property type="match status" value="1"/>
</dbReference>
<dbReference type="Proteomes" id="UP001213000">
    <property type="component" value="Unassembled WGS sequence"/>
</dbReference>
<protein>
    <recommendedName>
        <fullName evidence="2">Nephrocystin 3-like N-terminal domain-containing protein</fullName>
    </recommendedName>
</protein>
<keyword evidence="4" id="KW-1185">Reference proteome</keyword>
<dbReference type="SUPFAM" id="SSF52540">
    <property type="entry name" value="P-loop containing nucleoside triphosphate hydrolases"/>
    <property type="match status" value="1"/>
</dbReference>
<evidence type="ECO:0000256" key="1">
    <source>
        <dbReference type="ARBA" id="ARBA00022737"/>
    </source>
</evidence>
<evidence type="ECO:0000313" key="3">
    <source>
        <dbReference type="EMBL" id="KAJ3572036.1"/>
    </source>
</evidence>
<dbReference type="PANTHER" id="PTHR10039:SF16">
    <property type="entry name" value="GPI INOSITOL-DEACYLASE"/>
    <property type="match status" value="1"/>
</dbReference>